<dbReference type="InterPro" id="IPR011055">
    <property type="entry name" value="Dup_hybrid_motif"/>
</dbReference>
<dbReference type="SUPFAM" id="SSF51261">
    <property type="entry name" value="Duplicated hybrid motif"/>
    <property type="match status" value="1"/>
</dbReference>
<dbReference type="PANTHER" id="PTHR21666:SF285">
    <property type="entry name" value="M23 FAMILY METALLOPEPTIDASE"/>
    <property type="match status" value="1"/>
</dbReference>
<protein>
    <submittedName>
        <fullName evidence="2">Peptidase M23</fullName>
    </submittedName>
</protein>
<sequence length="555" mass="62220">MKYPIFFSLLFFIGSVQSGYAQEIGTDKASFTPPFDFPIIFSGNFGEIRANHFHGGLDFKTGGAIGKPVRALADGYISRIRVTHGSGYVLDVTYDNGYSTINRHLSAFVGDIARRIEDLQYEKESWEVEITPDPDEYPVKAGQIIALSGNTGYSFGPHLHLDMIETATDEYIDPLPFFMDKVKDKTAPRAEGIMLFPQPGKGVVEGKQTRRAFPAHPTKPITAWGLIGAGIRAYDYMDGVQNKYGVKTVILEVDGEEVFRSTVDRFAYEENRYINSWTHGQYMKSFIEPGNHLRMLHASNGNRGLVDINEERPYRFVYTLSDALGNTSKVCFTVQGQKTTIAPVEHREKYALKWDKVNYLQEPGLELVIPKGMLYDNVLLNYSVRADSGDIAFTYQLNDTRIPMHDACDLRIGLRRRPVEDMTKYYVAGVTARGGKYRIGGKYEDGVMKVRIRDLGTYTVAVDTVPPVITPVNQAQWGRTGKIIFKAKDKETGINTYRGTIDGKYALFGKPNSISGNLVCELDPKHVEKGGKHVVEMTVTDGCGNCTTEQFEFVW</sequence>
<dbReference type="EMBL" id="BQNL01000001">
    <property type="protein sequence ID" value="GKH15047.1"/>
    <property type="molecule type" value="Genomic_DNA"/>
</dbReference>
<dbReference type="CDD" id="cd12797">
    <property type="entry name" value="M23_peptidase"/>
    <property type="match status" value="1"/>
</dbReference>
<comment type="caution">
    <text evidence="2">The sequence shown here is derived from an EMBL/GenBank/DDBJ whole genome shotgun (WGS) entry which is preliminary data.</text>
</comment>
<dbReference type="PANTHER" id="PTHR21666">
    <property type="entry name" value="PEPTIDASE-RELATED"/>
    <property type="match status" value="1"/>
</dbReference>
<dbReference type="Proteomes" id="UP001055048">
    <property type="component" value="Unassembled WGS sequence"/>
</dbReference>
<dbReference type="EMBL" id="NFHS01000007">
    <property type="protein sequence ID" value="OUN53545.1"/>
    <property type="molecule type" value="Genomic_DNA"/>
</dbReference>
<dbReference type="AlphaFoldDB" id="A0A1Y3UZ67"/>
<reference evidence="3" key="1">
    <citation type="submission" date="2017-04" db="EMBL/GenBank/DDBJ databases">
        <title>Function of individual gut microbiota members based on whole genome sequencing of pure cultures obtained from chicken caecum.</title>
        <authorList>
            <person name="Medvecky M."/>
            <person name="Cejkova D."/>
            <person name="Polansky O."/>
            <person name="Karasova D."/>
            <person name="Kubasova T."/>
            <person name="Cizek A."/>
            <person name="Rychlik I."/>
        </authorList>
    </citation>
    <scope>NUCLEOTIDE SEQUENCE [LARGE SCALE GENOMIC DNA]</scope>
    <source>
        <strain evidence="3">An67</strain>
    </source>
</reference>
<reference evidence="1" key="3">
    <citation type="submission" date="2022-01" db="EMBL/GenBank/DDBJ databases">
        <title>Novel bile acid biosynthetic pathways are enriched in the microbiome of centenarians.</title>
        <authorList>
            <person name="Sato Y."/>
            <person name="Atarashi K."/>
            <person name="Plichta R.D."/>
            <person name="Arai Y."/>
            <person name="Sasajima S."/>
            <person name="Kearney M.S."/>
            <person name="Suda W."/>
            <person name="Takeshita K."/>
            <person name="Sasaki T."/>
            <person name="Okamoto S."/>
            <person name="Skelly N.A."/>
            <person name="Okamura Y."/>
            <person name="Vlamakis H."/>
            <person name="Li Y."/>
            <person name="Tanoue T."/>
            <person name="Takei H."/>
            <person name="Nittono H."/>
            <person name="Narushima S."/>
            <person name="Irie J."/>
            <person name="Itoh H."/>
            <person name="Moriya K."/>
            <person name="Sugiura Y."/>
            <person name="Suematsu M."/>
            <person name="Moritoki N."/>
            <person name="Shibata S."/>
            <person name="Littman R.D."/>
            <person name="Fischbach A.M."/>
            <person name="Uwamino Y."/>
            <person name="Inoue T."/>
            <person name="Honda A."/>
            <person name="Hattori M."/>
            <person name="Murai T."/>
            <person name="Xavier J.R."/>
            <person name="Hirose N."/>
            <person name="Honda K."/>
        </authorList>
    </citation>
    <scope>NUCLEOTIDE SEQUENCE</scope>
    <source>
        <strain evidence="1">CE91-St12</strain>
    </source>
</reference>
<proteinExistence type="predicted"/>
<dbReference type="GO" id="GO:0004222">
    <property type="term" value="F:metalloendopeptidase activity"/>
    <property type="evidence" value="ECO:0007669"/>
    <property type="project" value="TreeGrafter"/>
</dbReference>
<dbReference type="Gene3D" id="2.70.70.10">
    <property type="entry name" value="Glucose Permease (Domain IIA)"/>
    <property type="match status" value="1"/>
</dbReference>
<accession>A0A1Y3UZ67</accession>
<dbReference type="Proteomes" id="UP000196329">
    <property type="component" value="Unassembled WGS sequence"/>
</dbReference>
<reference evidence="2" key="2">
    <citation type="journal article" date="2018" name="BMC Genomics">
        <title>Whole genome sequencing and function prediction of 133 gut anaerobes isolated from chicken caecum in pure cultures.</title>
        <authorList>
            <person name="Medvecky M."/>
            <person name="Cejkova D."/>
            <person name="Polansky O."/>
            <person name="Karasova D."/>
            <person name="Kubasova T."/>
            <person name="Cizek A."/>
            <person name="Rychlik I."/>
        </authorList>
    </citation>
    <scope>NUCLEOTIDE SEQUENCE</scope>
    <source>
        <strain evidence="2">An67</strain>
    </source>
</reference>
<name>A0A1Y3UZ67_BACUN</name>
<dbReference type="RefSeq" id="WP_373873734.1">
    <property type="nucleotide sequence ID" value="NZ_BQNL01000001.1"/>
</dbReference>
<evidence type="ECO:0000313" key="1">
    <source>
        <dbReference type="EMBL" id="GKH15047.1"/>
    </source>
</evidence>
<organism evidence="2 3">
    <name type="scientific">Bacteroides uniformis</name>
    <dbReference type="NCBI Taxonomy" id="820"/>
    <lineage>
        <taxon>Bacteria</taxon>
        <taxon>Pseudomonadati</taxon>
        <taxon>Bacteroidota</taxon>
        <taxon>Bacteroidia</taxon>
        <taxon>Bacteroidales</taxon>
        <taxon>Bacteroidaceae</taxon>
        <taxon>Bacteroides</taxon>
    </lineage>
</organism>
<gene>
    <name evidence="2" type="ORF">B5G17_14450</name>
    <name evidence="1" type="ORF">CE91St12_32570</name>
</gene>
<dbReference type="InterPro" id="IPR050570">
    <property type="entry name" value="Cell_wall_metabolism_enzyme"/>
</dbReference>
<evidence type="ECO:0000313" key="3">
    <source>
        <dbReference type="Proteomes" id="UP000196329"/>
    </source>
</evidence>
<evidence type="ECO:0000313" key="2">
    <source>
        <dbReference type="EMBL" id="OUN53545.1"/>
    </source>
</evidence>